<keyword evidence="4" id="KW-1185">Reference proteome</keyword>
<dbReference type="InterPro" id="IPR001119">
    <property type="entry name" value="SLH_dom"/>
</dbReference>
<dbReference type="PROSITE" id="PS51272">
    <property type="entry name" value="SLH"/>
    <property type="match status" value="3"/>
</dbReference>
<feature type="domain" description="SLH" evidence="2">
    <location>
        <begin position="519"/>
        <end position="582"/>
    </location>
</feature>
<dbReference type="Pfam" id="PF00395">
    <property type="entry name" value="SLH"/>
    <property type="match status" value="3"/>
</dbReference>
<organism evidence="3 4">
    <name type="scientific">Paenibacillus lycopersici</name>
    <dbReference type="NCBI Taxonomy" id="2704462"/>
    <lineage>
        <taxon>Bacteria</taxon>
        <taxon>Bacillati</taxon>
        <taxon>Bacillota</taxon>
        <taxon>Bacilli</taxon>
        <taxon>Bacillales</taxon>
        <taxon>Paenibacillaceae</taxon>
        <taxon>Paenibacillus</taxon>
    </lineage>
</organism>
<feature type="signal peptide" evidence="1">
    <location>
        <begin position="1"/>
        <end position="29"/>
    </location>
</feature>
<evidence type="ECO:0000256" key="1">
    <source>
        <dbReference type="SAM" id="SignalP"/>
    </source>
</evidence>
<dbReference type="Gene3D" id="2.60.40.1120">
    <property type="entry name" value="Carboxypeptidase-like, regulatory domain"/>
    <property type="match status" value="1"/>
</dbReference>
<dbReference type="RefSeq" id="WP_162354994.1">
    <property type="nucleotide sequence ID" value="NZ_CP048209.1"/>
</dbReference>
<dbReference type="AlphaFoldDB" id="A0A6C0FP80"/>
<evidence type="ECO:0000259" key="2">
    <source>
        <dbReference type="PROSITE" id="PS51272"/>
    </source>
</evidence>
<dbReference type="InterPro" id="IPR051465">
    <property type="entry name" value="Cell_Envelope_Struct_Comp"/>
</dbReference>
<evidence type="ECO:0000313" key="3">
    <source>
        <dbReference type="EMBL" id="QHT58926.1"/>
    </source>
</evidence>
<feature type="chain" id="PRO_5025557609" evidence="1">
    <location>
        <begin position="30"/>
        <end position="603"/>
    </location>
</feature>
<feature type="domain" description="SLH" evidence="2">
    <location>
        <begin position="401"/>
        <end position="461"/>
    </location>
</feature>
<protein>
    <submittedName>
        <fullName evidence="3">S-layer homology domain-containing protein</fullName>
    </submittedName>
</protein>
<dbReference type="KEGG" id="plyc:GXP70_02345"/>
<keyword evidence="1" id="KW-0732">Signal</keyword>
<dbReference type="PANTHER" id="PTHR43308:SF5">
    <property type="entry name" value="S-LAYER PROTEIN _ PEPTIDOGLYCAN ENDO-BETA-N-ACETYLGLUCOSAMINIDASE"/>
    <property type="match status" value="1"/>
</dbReference>
<dbReference type="Proteomes" id="UP000476064">
    <property type="component" value="Chromosome"/>
</dbReference>
<accession>A0A6C0FP80</accession>
<sequence length="603" mass="65883">MNNITYVLKRLLVSVTMILTLILPVSAFATPDDSGLNSFNRPTDITTMESAMVAYKDTLFYVSAGFNDYATFKQADKDFLADWLIANRPPAGYSSIADLRDTFASGMQQRSFMINLNSLSDSFSLWTLLVGDTDQPSLHYDAYHALTDDVQDQVCQRLIDNKPISGYKSTQDVQIQLDQAIASFKQGSSSHSSNPIVGQVTTDSNSPAALTKMLGSNVTLKVKISAAPGGTGIPDITIGPDGQFIIGSNVAAGQYSLVMNVIAPDGQVLAGQPGKLTVHANGTASMELDLIDPYGVITDHVTKQPIADVNAQLYWADTELNRSKGRTPDTLVALPELSEFDPNQNRNPQISTTDGRYGWMVFPDGDYYMIAKKDGYQTYDSRKDPRDENHGDTSYIRNGVIHVGQTIVELSFDMTNNHTASSSAGGYMNGYPDDTFRPDSPITRAEWASMLTRILPLTSAEGWKAYSDVASTYWAMQSIQAMVGNQFMVGYPDGTFHPDSPITRAEVADMIARIRHLEAQPAAFGDTAKHWASASIGAAQAEGLMSGYKDGMFRPDQPLTRAEAVTIVNRMLGITGSRHTASVTWRDVPPAYWAYDQIQLASR</sequence>
<reference evidence="3 4" key="1">
    <citation type="submission" date="2020-01" db="EMBL/GenBank/DDBJ databases">
        <title>Paenibacillus sp. nov., isolated from tomato rhizosphere.</title>
        <authorList>
            <person name="Weon H.-Y."/>
            <person name="Lee S.A."/>
        </authorList>
    </citation>
    <scope>NUCLEOTIDE SEQUENCE [LARGE SCALE GENOMIC DNA]</scope>
    <source>
        <strain evidence="3 4">12200R-189</strain>
    </source>
</reference>
<dbReference type="EMBL" id="CP048209">
    <property type="protein sequence ID" value="QHT58926.1"/>
    <property type="molecule type" value="Genomic_DNA"/>
</dbReference>
<proteinExistence type="predicted"/>
<name>A0A6C0FP80_9BACL</name>
<gene>
    <name evidence="3" type="ORF">GXP70_02345</name>
</gene>
<evidence type="ECO:0000313" key="4">
    <source>
        <dbReference type="Proteomes" id="UP000476064"/>
    </source>
</evidence>
<feature type="domain" description="SLH" evidence="2">
    <location>
        <begin position="462"/>
        <end position="518"/>
    </location>
</feature>
<dbReference type="PANTHER" id="PTHR43308">
    <property type="entry name" value="OUTER MEMBRANE PROTEIN ALPHA-RELATED"/>
    <property type="match status" value="1"/>
</dbReference>